<sequence length="111" mass="12285">MSDHKFEEEHRDGILSEIKAKVTSDITSNSKNKVKLGVSTKDGQLGFLFTRGGLREGAGRKSTGVTKKVSLTLSEEVWQEIEQACADQNASRSQVFRNIIEGHFAKESKES</sequence>
<dbReference type="EMBL" id="CAKMAB010000009">
    <property type="protein sequence ID" value="CAH1056023.1"/>
    <property type="molecule type" value="Genomic_DNA"/>
</dbReference>
<evidence type="ECO:0008006" key="3">
    <source>
        <dbReference type="Google" id="ProtNLM"/>
    </source>
</evidence>
<evidence type="ECO:0000313" key="1">
    <source>
        <dbReference type="EMBL" id="CAH1056023.1"/>
    </source>
</evidence>
<keyword evidence="2" id="KW-1185">Reference proteome</keyword>
<dbReference type="RefSeq" id="WP_234533686.1">
    <property type="nucleotide sequence ID" value="NZ_CAKMAB010000009.1"/>
</dbReference>
<organism evidence="1 2">
    <name type="scientific">Paenibacillus pseudetheri</name>
    <dbReference type="NCBI Taxonomy" id="2897682"/>
    <lineage>
        <taxon>Bacteria</taxon>
        <taxon>Bacillati</taxon>
        <taxon>Bacillota</taxon>
        <taxon>Bacilli</taxon>
        <taxon>Bacillales</taxon>
        <taxon>Paenibacillaceae</taxon>
        <taxon>Paenibacillus</taxon>
    </lineage>
</organism>
<dbReference type="Proteomes" id="UP000838749">
    <property type="component" value="Unassembled WGS sequence"/>
</dbReference>
<gene>
    <name evidence="1" type="ORF">PAECIP111894_02176</name>
</gene>
<evidence type="ECO:0000313" key="2">
    <source>
        <dbReference type="Proteomes" id="UP000838749"/>
    </source>
</evidence>
<name>A0ABM9BBS5_9BACL</name>
<accession>A0ABM9BBS5</accession>
<comment type="caution">
    <text evidence="1">The sequence shown here is derived from an EMBL/GenBank/DDBJ whole genome shotgun (WGS) entry which is preliminary data.</text>
</comment>
<proteinExistence type="predicted"/>
<protein>
    <recommendedName>
        <fullName evidence="3">Ribbon-helix-helix protein CopG domain-containing protein</fullName>
    </recommendedName>
</protein>
<reference evidence="1" key="1">
    <citation type="submission" date="2021-12" db="EMBL/GenBank/DDBJ databases">
        <authorList>
            <person name="Criscuolo A."/>
        </authorList>
    </citation>
    <scope>NUCLEOTIDE SEQUENCE</scope>
    <source>
        <strain evidence="1">CIP111894</strain>
    </source>
</reference>